<evidence type="ECO:0000313" key="1">
    <source>
        <dbReference type="EMBL" id="GFC62080.1"/>
    </source>
</evidence>
<sequence>PGSEKIGLAAAMLVVDDKFDFALVGYTKERNTNLVGKCIGFRRE</sequence>
<comment type="caution">
    <text evidence="1">The sequence shown here is derived from an EMBL/GenBank/DDBJ whole genome shotgun (WGS) entry which is preliminary data.</text>
</comment>
<reference evidence="1" key="1">
    <citation type="journal article" date="2019" name="Sci. Rep.">
        <title>Draft genome of Tanacetum cinerariifolium, the natural source of mosquito coil.</title>
        <authorList>
            <person name="Yamashiro T."/>
            <person name="Shiraishi A."/>
            <person name="Satake H."/>
            <person name="Nakayama K."/>
        </authorList>
    </citation>
    <scope>NUCLEOTIDE SEQUENCE</scope>
</reference>
<dbReference type="AlphaFoldDB" id="A0A699Q3E5"/>
<accession>A0A699Q3E5</accession>
<dbReference type="EMBL" id="BKCJ010992397">
    <property type="protein sequence ID" value="GFC62080.1"/>
    <property type="molecule type" value="Genomic_DNA"/>
</dbReference>
<name>A0A699Q3E5_TANCI</name>
<proteinExistence type="predicted"/>
<feature type="non-terminal residue" evidence="1">
    <location>
        <position position="1"/>
    </location>
</feature>
<gene>
    <name evidence="1" type="ORF">Tci_834050</name>
</gene>
<protein>
    <submittedName>
        <fullName evidence="1">Uncharacterized protein</fullName>
    </submittedName>
</protein>
<organism evidence="1">
    <name type="scientific">Tanacetum cinerariifolium</name>
    <name type="common">Dalmatian daisy</name>
    <name type="synonym">Chrysanthemum cinerariifolium</name>
    <dbReference type="NCBI Taxonomy" id="118510"/>
    <lineage>
        <taxon>Eukaryota</taxon>
        <taxon>Viridiplantae</taxon>
        <taxon>Streptophyta</taxon>
        <taxon>Embryophyta</taxon>
        <taxon>Tracheophyta</taxon>
        <taxon>Spermatophyta</taxon>
        <taxon>Magnoliopsida</taxon>
        <taxon>eudicotyledons</taxon>
        <taxon>Gunneridae</taxon>
        <taxon>Pentapetalae</taxon>
        <taxon>asterids</taxon>
        <taxon>campanulids</taxon>
        <taxon>Asterales</taxon>
        <taxon>Asteraceae</taxon>
        <taxon>Asteroideae</taxon>
        <taxon>Anthemideae</taxon>
        <taxon>Anthemidinae</taxon>
        <taxon>Tanacetum</taxon>
    </lineage>
</organism>